<dbReference type="Gene3D" id="1.10.3300.10">
    <property type="entry name" value="Jann2411-like domain"/>
    <property type="match status" value="1"/>
</dbReference>
<accession>A0ABX1R9H0</accession>
<comment type="caution">
    <text evidence="2">The sequence shown here is derived from an EMBL/GenBank/DDBJ whole genome shotgun (WGS) entry which is preliminary data.</text>
</comment>
<sequence>MFRYRRVMSSSATRIARDEAVSASAAAVVDLLNSRAYAGKADRLDTPESATEVLRPFGQEDGGPSPHRLDLVRAIRSDLLDVLAAADPSDTAGNWAAFSGRVSSITFQQDFSEPGQVLLRQITGDPVAGRITRDVAALVAAGGWSRLKLCANHECRAVFYDTTRSRTRRWHSYEYCGNRTNVAAYRARTAGCGGD</sequence>
<feature type="domain" description="Zinc finger CGNR" evidence="1">
    <location>
        <begin position="146"/>
        <end position="188"/>
    </location>
</feature>
<dbReference type="SUPFAM" id="SSF160904">
    <property type="entry name" value="Jann2411-like"/>
    <property type="match status" value="1"/>
</dbReference>
<name>A0ABX1R9H0_9PSEU</name>
<evidence type="ECO:0000313" key="3">
    <source>
        <dbReference type="Proteomes" id="UP001296706"/>
    </source>
</evidence>
<dbReference type="InterPro" id="IPR021005">
    <property type="entry name" value="Znf_CGNR"/>
</dbReference>
<proteinExistence type="predicted"/>
<dbReference type="InterPro" id="IPR023286">
    <property type="entry name" value="ABATE_dom_sf"/>
</dbReference>
<organism evidence="2 3">
    <name type="scientific">Pseudonocardia xinjiangensis</name>
    <dbReference type="NCBI Taxonomy" id="75289"/>
    <lineage>
        <taxon>Bacteria</taxon>
        <taxon>Bacillati</taxon>
        <taxon>Actinomycetota</taxon>
        <taxon>Actinomycetes</taxon>
        <taxon>Pseudonocardiales</taxon>
        <taxon>Pseudonocardiaceae</taxon>
        <taxon>Pseudonocardia</taxon>
    </lineage>
</organism>
<dbReference type="EMBL" id="JAAXKY010000010">
    <property type="protein sequence ID" value="NMH76509.1"/>
    <property type="molecule type" value="Genomic_DNA"/>
</dbReference>
<gene>
    <name evidence="2" type="ORF">HF577_05250</name>
</gene>
<evidence type="ECO:0000259" key="1">
    <source>
        <dbReference type="Pfam" id="PF11706"/>
    </source>
</evidence>
<dbReference type="Proteomes" id="UP001296706">
    <property type="component" value="Unassembled WGS sequence"/>
</dbReference>
<dbReference type="InterPro" id="IPR010852">
    <property type="entry name" value="ABATE"/>
</dbReference>
<reference evidence="2 3" key="1">
    <citation type="submission" date="2020-04" db="EMBL/GenBank/DDBJ databases">
        <authorList>
            <person name="Klaysubun C."/>
            <person name="Duangmal K."/>
            <person name="Lipun K."/>
        </authorList>
    </citation>
    <scope>NUCLEOTIDE SEQUENCE [LARGE SCALE GENOMIC DNA]</scope>
    <source>
        <strain evidence="2 3">JCM 11839</strain>
    </source>
</reference>
<evidence type="ECO:0000313" key="2">
    <source>
        <dbReference type="EMBL" id="NMH76509.1"/>
    </source>
</evidence>
<keyword evidence="3" id="KW-1185">Reference proteome</keyword>
<dbReference type="PANTHER" id="PTHR35525:SF3">
    <property type="entry name" value="BLL6575 PROTEIN"/>
    <property type="match status" value="1"/>
</dbReference>
<dbReference type="Pfam" id="PF11706">
    <property type="entry name" value="zf-CGNR"/>
    <property type="match status" value="1"/>
</dbReference>
<protein>
    <submittedName>
        <fullName evidence="2">CGNR zinc finger domain-containing protein</fullName>
    </submittedName>
</protein>
<dbReference type="PANTHER" id="PTHR35525">
    <property type="entry name" value="BLL6575 PROTEIN"/>
    <property type="match status" value="1"/>
</dbReference>